<evidence type="ECO:0000256" key="4">
    <source>
        <dbReference type="ARBA" id="ARBA00023125"/>
    </source>
</evidence>
<keyword evidence="9" id="KW-1185">Reference proteome</keyword>
<dbReference type="Pfam" id="PF08281">
    <property type="entry name" value="Sigma70_r4_2"/>
    <property type="match status" value="1"/>
</dbReference>
<dbReference type="InterPro" id="IPR039425">
    <property type="entry name" value="RNA_pol_sigma-70-like"/>
</dbReference>
<feature type="domain" description="RNA polymerase sigma-70 region 2" evidence="6">
    <location>
        <begin position="22"/>
        <end position="87"/>
    </location>
</feature>
<dbReference type="CDD" id="cd06171">
    <property type="entry name" value="Sigma70_r4"/>
    <property type="match status" value="1"/>
</dbReference>
<dbReference type="PANTHER" id="PTHR43133:SF8">
    <property type="entry name" value="RNA POLYMERASE SIGMA FACTOR HI_1459-RELATED"/>
    <property type="match status" value="1"/>
</dbReference>
<dbReference type="GO" id="GO:0003677">
    <property type="term" value="F:DNA binding"/>
    <property type="evidence" value="ECO:0007669"/>
    <property type="project" value="UniProtKB-KW"/>
</dbReference>
<dbReference type="GO" id="GO:0006352">
    <property type="term" value="P:DNA-templated transcription initiation"/>
    <property type="evidence" value="ECO:0007669"/>
    <property type="project" value="InterPro"/>
</dbReference>
<dbReference type="InterPro" id="IPR013249">
    <property type="entry name" value="RNA_pol_sigma70_r4_t2"/>
</dbReference>
<keyword evidence="3" id="KW-0731">Sigma factor</keyword>
<evidence type="ECO:0000259" key="6">
    <source>
        <dbReference type="Pfam" id="PF04542"/>
    </source>
</evidence>
<name>A0A916RK08_9BACT</name>
<accession>A0A916RK08</accession>
<evidence type="ECO:0000256" key="2">
    <source>
        <dbReference type="ARBA" id="ARBA00023015"/>
    </source>
</evidence>
<protein>
    <submittedName>
        <fullName evidence="8">RNA polymerase subunit sigma-24</fullName>
    </submittedName>
</protein>
<evidence type="ECO:0000256" key="3">
    <source>
        <dbReference type="ARBA" id="ARBA00023082"/>
    </source>
</evidence>
<dbReference type="AlphaFoldDB" id="A0A916RK08"/>
<dbReference type="InterPro" id="IPR013324">
    <property type="entry name" value="RNA_pol_sigma_r3/r4-like"/>
</dbReference>
<gene>
    <name evidence="8" type="ORF">GCM10011507_08290</name>
</gene>
<dbReference type="GO" id="GO:0016987">
    <property type="term" value="F:sigma factor activity"/>
    <property type="evidence" value="ECO:0007669"/>
    <property type="project" value="UniProtKB-KW"/>
</dbReference>
<dbReference type="InterPro" id="IPR014284">
    <property type="entry name" value="RNA_pol_sigma-70_dom"/>
</dbReference>
<comment type="caution">
    <text evidence="8">The sequence shown here is derived from an EMBL/GenBank/DDBJ whole genome shotgun (WGS) entry which is preliminary data.</text>
</comment>
<dbReference type="PANTHER" id="PTHR43133">
    <property type="entry name" value="RNA POLYMERASE ECF-TYPE SIGMA FACTO"/>
    <property type="match status" value="1"/>
</dbReference>
<evidence type="ECO:0000313" key="9">
    <source>
        <dbReference type="Proteomes" id="UP000648801"/>
    </source>
</evidence>
<dbReference type="SUPFAM" id="SSF88659">
    <property type="entry name" value="Sigma3 and sigma4 domains of RNA polymerase sigma factors"/>
    <property type="match status" value="1"/>
</dbReference>
<dbReference type="InterPro" id="IPR007627">
    <property type="entry name" value="RNA_pol_sigma70_r2"/>
</dbReference>
<dbReference type="RefSeq" id="WP_229668696.1">
    <property type="nucleotide sequence ID" value="NZ_BMJB01000001.1"/>
</dbReference>
<dbReference type="Gene3D" id="1.10.1740.10">
    <property type="match status" value="1"/>
</dbReference>
<evidence type="ECO:0000256" key="5">
    <source>
        <dbReference type="ARBA" id="ARBA00023163"/>
    </source>
</evidence>
<reference evidence="8" key="2">
    <citation type="submission" date="2020-09" db="EMBL/GenBank/DDBJ databases">
        <authorList>
            <person name="Sun Q."/>
            <person name="Zhou Y."/>
        </authorList>
    </citation>
    <scope>NUCLEOTIDE SEQUENCE</scope>
    <source>
        <strain evidence="8">CGMCC 1.15447</strain>
    </source>
</reference>
<dbReference type="NCBIfam" id="TIGR02937">
    <property type="entry name" value="sigma70-ECF"/>
    <property type="match status" value="1"/>
</dbReference>
<comment type="similarity">
    <text evidence="1">Belongs to the sigma-70 factor family. ECF subfamily.</text>
</comment>
<keyword evidence="5" id="KW-0804">Transcription</keyword>
<dbReference type="Proteomes" id="UP000648801">
    <property type="component" value="Unassembled WGS sequence"/>
</dbReference>
<proteinExistence type="inferred from homology"/>
<keyword evidence="2" id="KW-0805">Transcription regulation</keyword>
<organism evidence="8 9">
    <name type="scientific">Edaphobacter acidisoli</name>
    <dbReference type="NCBI Taxonomy" id="2040573"/>
    <lineage>
        <taxon>Bacteria</taxon>
        <taxon>Pseudomonadati</taxon>
        <taxon>Acidobacteriota</taxon>
        <taxon>Terriglobia</taxon>
        <taxon>Terriglobales</taxon>
        <taxon>Acidobacteriaceae</taxon>
        <taxon>Edaphobacter</taxon>
    </lineage>
</organism>
<evidence type="ECO:0000256" key="1">
    <source>
        <dbReference type="ARBA" id="ARBA00010641"/>
    </source>
</evidence>
<dbReference type="Pfam" id="PF04542">
    <property type="entry name" value="Sigma70_r2"/>
    <property type="match status" value="1"/>
</dbReference>
<evidence type="ECO:0000313" key="8">
    <source>
        <dbReference type="EMBL" id="GGA59247.1"/>
    </source>
</evidence>
<dbReference type="Gene3D" id="1.10.10.10">
    <property type="entry name" value="Winged helix-like DNA-binding domain superfamily/Winged helix DNA-binding domain"/>
    <property type="match status" value="1"/>
</dbReference>
<sequence>MTEMQGSEWTISEQDQLISEAVERDEPKLRSFIRRRVADTGEAEDILQDVFHELIEAYRMMKPIEHVTAWLFTVARNRITDMFRRKKPASLNAPAADEEGGTLEDLLPSAEAGPEAEYARSLLLETLEEAMEELPEAQREVFVAHELMGKSFKEISEETGVGINTLLSRKRYAVLYLRQRLQSIYDDYEKFARK</sequence>
<dbReference type="InterPro" id="IPR036388">
    <property type="entry name" value="WH-like_DNA-bd_sf"/>
</dbReference>
<evidence type="ECO:0000259" key="7">
    <source>
        <dbReference type="Pfam" id="PF08281"/>
    </source>
</evidence>
<feature type="domain" description="RNA polymerase sigma factor 70 region 4 type 2" evidence="7">
    <location>
        <begin position="125"/>
        <end position="165"/>
    </location>
</feature>
<reference evidence="8" key="1">
    <citation type="journal article" date="2014" name="Int. J. Syst. Evol. Microbiol.">
        <title>Complete genome sequence of Corynebacterium casei LMG S-19264T (=DSM 44701T), isolated from a smear-ripened cheese.</title>
        <authorList>
            <consortium name="US DOE Joint Genome Institute (JGI-PGF)"/>
            <person name="Walter F."/>
            <person name="Albersmeier A."/>
            <person name="Kalinowski J."/>
            <person name="Ruckert C."/>
        </authorList>
    </citation>
    <scope>NUCLEOTIDE SEQUENCE</scope>
    <source>
        <strain evidence="8">CGMCC 1.15447</strain>
    </source>
</reference>
<dbReference type="SUPFAM" id="SSF88946">
    <property type="entry name" value="Sigma2 domain of RNA polymerase sigma factors"/>
    <property type="match status" value="1"/>
</dbReference>
<dbReference type="InterPro" id="IPR013325">
    <property type="entry name" value="RNA_pol_sigma_r2"/>
</dbReference>
<dbReference type="EMBL" id="BMJB01000001">
    <property type="protein sequence ID" value="GGA59247.1"/>
    <property type="molecule type" value="Genomic_DNA"/>
</dbReference>
<keyword evidence="4" id="KW-0238">DNA-binding</keyword>